<evidence type="ECO:0000313" key="2">
    <source>
        <dbReference type="Proteomes" id="UP000028186"/>
    </source>
</evidence>
<dbReference type="HOGENOM" id="CLU_3082275_0_0_5"/>
<evidence type="ECO:0000313" key="1">
    <source>
        <dbReference type="EMBL" id="CDN57543.1"/>
    </source>
</evidence>
<organism evidence="1 2">
    <name type="scientific">Neorhizobium galegae bv. officinalis bv. officinalis str. HAMBI 1141</name>
    <dbReference type="NCBI Taxonomy" id="1028801"/>
    <lineage>
        <taxon>Bacteria</taxon>
        <taxon>Pseudomonadati</taxon>
        <taxon>Pseudomonadota</taxon>
        <taxon>Alphaproteobacteria</taxon>
        <taxon>Hyphomicrobiales</taxon>
        <taxon>Rhizobiaceae</taxon>
        <taxon>Rhizobium/Agrobacterium group</taxon>
        <taxon>Neorhizobium</taxon>
    </lineage>
</organism>
<geneLocation type="plasmid" evidence="2">
    <name>II</name>
</geneLocation>
<gene>
    <name evidence="1" type="ORF">RG1141_PA07110</name>
</gene>
<dbReference type="Proteomes" id="UP000028186">
    <property type="component" value="Plasmid pHAMBI1141a"/>
</dbReference>
<protein>
    <submittedName>
        <fullName evidence="1">Uncharacterized protein</fullName>
    </submittedName>
</protein>
<dbReference type="EMBL" id="HG938356">
    <property type="protein sequence ID" value="CDN57543.1"/>
    <property type="molecule type" value="Genomic_DNA"/>
</dbReference>
<accession>A0A068TGQ0</accession>
<reference evidence="2" key="1">
    <citation type="journal article" date="2014" name="BMC Genomics">
        <title>Genome sequencing of two Neorhizobium galegae strains reveals a noeT gene responsible for the unusual acetylation of the nodulation factors.</title>
        <authorList>
            <person name="Osterman J."/>
            <person name="Marsh J."/>
            <person name="Laine P.K."/>
            <person name="Zeng Z."/>
            <person name="Alatalo E."/>
            <person name="Sullivan J.T."/>
            <person name="Young J.P."/>
            <person name="Thomas-Oates J."/>
            <person name="Paulin L."/>
            <person name="Lindstrom K."/>
        </authorList>
    </citation>
    <scope>NUCLEOTIDE SEQUENCE [LARGE SCALE GENOMIC DNA]</scope>
    <source>
        <strain evidence="2">HAMBI 1141</strain>
        <plasmid evidence="2">II</plasmid>
    </source>
</reference>
<name>A0A068TGQ0_NEOGA</name>
<dbReference type="PATRIC" id="fig|1028801.3.peg.5314"/>
<dbReference type="AlphaFoldDB" id="A0A068TGQ0"/>
<dbReference type="KEGG" id="ngl:RG1141_PA07110"/>
<proteinExistence type="predicted"/>
<keyword evidence="1" id="KW-0614">Plasmid</keyword>
<sequence>MTFENKRAAGIQSSPSMAIAMASAAAKTRADNAGVPISRRSAAFHLDFLGVS</sequence>